<evidence type="ECO:0000313" key="2">
    <source>
        <dbReference type="EMBL" id="MBO0346988.1"/>
    </source>
</evidence>
<feature type="region of interest" description="Disordered" evidence="1">
    <location>
        <begin position="131"/>
        <end position="163"/>
    </location>
</feature>
<proteinExistence type="predicted"/>
<dbReference type="RefSeq" id="WP_206943453.1">
    <property type="nucleotide sequence ID" value="NZ_JAFLNF010000008.1"/>
</dbReference>
<dbReference type="EMBL" id="JAFLNF010000008">
    <property type="protein sequence ID" value="MBO0346988.1"/>
    <property type="molecule type" value="Genomic_DNA"/>
</dbReference>
<comment type="caution">
    <text evidence="2">The sequence shown here is derived from an EMBL/GenBank/DDBJ whole genome shotgun (WGS) entry which is preliminary data.</text>
</comment>
<feature type="compositionally biased region" description="Low complexity" evidence="1">
    <location>
        <begin position="144"/>
        <end position="154"/>
    </location>
</feature>
<dbReference type="InterPro" id="IPR011250">
    <property type="entry name" value="OMP/PagP_B-barrel"/>
</dbReference>
<dbReference type="Gene3D" id="2.40.160.20">
    <property type="match status" value="1"/>
</dbReference>
<dbReference type="Pfam" id="PF10082">
    <property type="entry name" value="BBP2_2"/>
    <property type="match status" value="1"/>
</dbReference>
<name>A0A939JB15_9HYPH</name>
<evidence type="ECO:0000256" key="1">
    <source>
        <dbReference type="SAM" id="MobiDB-lite"/>
    </source>
</evidence>
<gene>
    <name evidence="2" type="ORF">J0X15_17310</name>
</gene>
<keyword evidence="3" id="KW-1185">Reference proteome</keyword>
<dbReference type="AlphaFoldDB" id="A0A939JB15"/>
<reference evidence="2" key="1">
    <citation type="submission" date="2021-03" db="EMBL/GenBank/DDBJ databases">
        <title>Roseibium sp. CAU 1637 isolated from Incheon.</title>
        <authorList>
            <person name="Kim W."/>
        </authorList>
    </citation>
    <scope>NUCLEOTIDE SEQUENCE</scope>
    <source>
        <strain evidence="2">CAU 1637</strain>
    </source>
</reference>
<accession>A0A939JB15</accession>
<evidence type="ECO:0000313" key="3">
    <source>
        <dbReference type="Proteomes" id="UP000664779"/>
    </source>
</evidence>
<dbReference type="InterPro" id="IPR018759">
    <property type="entry name" value="BBP2_2"/>
</dbReference>
<protein>
    <submittedName>
        <fullName evidence="2">Outer membrane beta-barrel protein</fullName>
    </submittedName>
</protein>
<sequence length="541" mass="55909">MRTAAVLLLPVVLVAVPVALAQEGAVLLRGSLPEDVQAKQAAQDPAEAESFVVVSDPSLVGAVLPPQSSEGQSPDEMMTGSISVPDEGVFALRAFEDPAPGVATLNQGASTGLSGGAKLVPVARFSERVNSVGRQQRAEGNGVAGRAAPASAQGAAGGSSGGVGTTAEAFDGETRFDAPVGLRVGTFTIFSEASLRGGYSDNLSQTRGGEAGSYVVVEPSVTARSNWARHELSLNLNGSLTTYSTGLDPEKSILAGTALRLDIDPSLTGTGNLSYAYSQESNSTAESAGGVEDVHEISGELGLARELPLATVRGRVGAVRSQYAGASGSSSERNNTLYSTGLRLDANTGAILRPFTSADLLLRRFDASCNSDCEKRNSWGYEMRLGTRVDYGAKLAGDISAGWRAEHLDDETLGDLSGLVAGANLVWSPTRRTTVTAGVNTTFATTTIAGSSGSAIYAGDMRLAHDFSDRLAGELGAGVSLRHYEGVGIDEVTATGLAGLTFAVTRNAALQAKYTYRAFTSSQGGSDYDENSIEAGVRIRH</sequence>
<dbReference type="SUPFAM" id="SSF56925">
    <property type="entry name" value="OMPA-like"/>
    <property type="match status" value="1"/>
</dbReference>
<dbReference type="Proteomes" id="UP000664779">
    <property type="component" value="Unassembled WGS sequence"/>
</dbReference>
<organism evidence="2 3">
    <name type="scientific">Roseibium limicola</name>
    <dbReference type="NCBI Taxonomy" id="2816037"/>
    <lineage>
        <taxon>Bacteria</taxon>
        <taxon>Pseudomonadati</taxon>
        <taxon>Pseudomonadota</taxon>
        <taxon>Alphaproteobacteria</taxon>
        <taxon>Hyphomicrobiales</taxon>
        <taxon>Stappiaceae</taxon>
        <taxon>Roseibium</taxon>
    </lineage>
</organism>